<keyword evidence="2" id="KW-0540">Nuclease</keyword>
<dbReference type="AlphaFoldDB" id="A0A7H1N2F5"/>
<gene>
    <name evidence="2" type="ORF">HQ394_11860</name>
</gene>
<protein>
    <submittedName>
        <fullName evidence="2">3'-5' exonuclease</fullName>
    </submittedName>
</protein>
<dbReference type="RefSeq" id="WP_190260402.1">
    <property type="nucleotide sequence ID" value="NZ_CP053923.1"/>
</dbReference>
<name>A0A7H1N2F5_9PROT</name>
<dbReference type="Pfam" id="PF10108">
    <property type="entry name" value="DNA_pol_B_exo2"/>
    <property type="match status" value="1"/>
</dbReference>
<evidence type="ECO:0000259" key="1">
    <source>
        <dbReference type="Pfam" id="PF10108"/>
    </source>
</evidence>
<keyword evidence="3" id="KW-1185">Reference proteome</keyword>
<dbReference type="EMBL" id="CP053923">
    <property type="protein sequence ID" value="QNT69891.1"/>
    <property type="molecule type" value="Genomic_DNA"/>
</dbReference>
<proteinExistence type="predicted"/>
<dbReference type="Gene3D" id="3.30.420.10">
    <property type="entry name" value="Ribonuclease H-like superfamily/Ribonuclease H"/>
    <property type="match status" value="1"/>
</dbReference>
<reference evidence="2 3" key="1">
    <citation type="submission" date="2020-05" db="EMBL/GenBank/DDBJ databases">
        <title>Complete closed genome sequence of Defluviicoccus vanus.</title>
        <authorList>
            <person name="Bessarab I."/>
            <person name="Arumugam K."/>
            <person name="Maszenan A.M."/>
            <person name="Seviour R.J."/>
            <person name="Williams R.B."/>
        </authorList>
    </citation>
    <scope>NUCLEOTIDE SEQUENCE [LARGE SCALE GENOMIC DNA]</scope>
    <source>
        <strain evidence="2 3">Ben 114</strain>
    </source>
</reference>
<dbReference type="GO" id="GO:0003676">
    <property type="term" value="F:nucleic acid binding"/>
    <property type="evidence" value="ECO:0007669"/>
    <property type="project" value="InterPro"/>
</dbReference>
<dbReference type="SUPFAM" id="SSF53098">
    <property type="entry name" value="Ribonuclease H-like"/>
    <property type="match status" value="1"/>
</dbReference>
<sequence>MTTLVVFDIEAVPDFAAARRLLASPEDMPDAEVRRKLGERYARDGADPATTFLKVPMYRIVCIAALNAKREDAGGPWAVNLMGSRLVGEKSEAEVLLGFLKALPLDGRGVGPMLVTFGGNGFDLPLLRYRAFALGLPVPTLHGGGRRDYWHRFGQDHIDLCDVLSTFGASTKPSLAELAALASIPVKIGGIDGSQVEAYVEAGRLPEVADYCLTDVLATYSVFLRFGLVRGDLSPAHYEASMESMRATVRKHVDRRPLLEAFLT</sequence>
<dbReference type="CDD" id="cd05782">
    <property type="entry name" value="DNA_polB_like1_exo"/>
    <property type="match status" value="1"/>
</dbReference>
<dbReference type="InterPro" id="IPR019288">
    <property type="entry name" value="3'-5'_exonuclease_PolB-like"/>
</dbReference>
<dbReference type="Proteomes" id="UP000516369">
    <property type="component" value="Chromosome"/>
</dbReference>
<accession>A0A7H1N2F5</accession>
<keyword evidence="2" id="KW-0378">Hydrolase</keyword>
<dbReference type="KEGG" id="dvn:HQ394_11860"/>
<organism evidence="2 3">
    <name type="scientific">Defluviicoccus vanus</name>
    <dbReference type="NCBI Taxonomy" id="111831"/>
    <lineage>
        <taxon>Bacteria</taxon>
        <taxon>Pseudomonadati</taxon>
        <taxon>Pseudomonadota</taxon>
        <taxon>Alphaproteobacteria</taxon>
        <taxon>Rhodospirillales</taxon>
        <taxon>Rhodospirillaceae</taxon>
        <taxon>Defluviicoccus</taxon>
    </lineage>
</organism>
<evidence type="ECO:0000313" key="3">
    <source>
        <dbReference type="Proteomes" id="UP000516369"/>
    </source>
</evidence>
<dbReference type="InterPro" id="IPR036397">
    <property type="entry name" value="RNaseH_sf"/>
</dbReference>
<evidence type="ECO:0000313" key="2">
    <source>
        <dbReference type="EMBL" id="QNT69891.1"/>
    </source>
</evidence>
<dbReference type="GO" id="GO:0004527">
    <property type="term" value="F:exonuclease activity"/>
    <property type="evidence" value="ECO:0007669"/>
    <property type="project" value="UniProtKB-KW"/>
</dbReference>
<dbReference type="InterPro" id="IPR012337">
    <property type="entry name" value="RNaseH-like_sf"/>
</dbReference>
<keyword evidence="2" id="KW-0269">Exonuclease</keyword>
<feature type="domain" description="Predicted 3'-5' exonuclease PolB-like" evidence="1">
    <location>
        <begin position="51"/>
        <end position="263"/>
    </location>
</feature>